<sequence>MLARKDQEILHLQQVVSQLQSSSPASSSISNHLSQMSPEDFQRIQTVQRLVESSIQPQLELAVKHAVAKREEELRLLVVKREEEVANVISKREEEIMEAVRRREQEVCEA</sequence>
<protein>
    <submittedName>
        <fullName evidence="1">Uncharacterized protein</fullName>
    </submittedName>
</protein>
<reference evidence="1 2" key="1">
    <citation type="submission" date="2019-01" db="EMBL/GenBank/DDBJ databases">
        <title>Draft genome sequence of Psathyrella aberdarensis IHI B618.</title>
        <authorList>
            <person name="Buettner E."/>
            <person name="Kellner H."/>
        </authorList>
    </citation>
    <scope>NUCLEOTIDE SEQUENCE [LARGE SCALE GENOMIC DNA]</scope>
    <source>
        <strain evidence="1 2">IHI B618</strain>
    </source>
</reference>
<evidence type="ECO:0000313" key="2">
    <source>
        <dbReference type="Proteomes" id="UP000290288"/>
    </source>
</evidence>
<dbReference type="STRING" id="2316362.A0A4Q2D1R1"/>
<name>A0A4Q2D1R1_9AGAR</name>
<gene>
    <name evidence="1" type="ORF">EST38_g12722</name>
</gene>
<keyword evidence="2" id="KW-1185">Reference proteome</keyword>
<accession>A0A4Q2D1R1</accession>
<dbReference type="EMBL" id="SDEE01001002">
    <property type="protein sequence ID" value="RXW13133.1"/>
    <property type="molecule type" value="Genomic_DNA"/>
</dbReference>
<organism evidence="1 2">
    <name type="scientific">Candolleomyces aberdarensis</name>
    <dbReference type="NCBI Taxonomy" id="2316362"/>
    <lineage>
        <taxon>Eukaryota</taxon>
        <taxon>Fungi</taxon>
        <taxon>Dikarya</taxon>
        <taxon>Basidiomycota</taxon>
        <taxon>Agaricomycotina</taxon>
        <taxon>Agaricomycetes</taxon>
        <taxon>Agaricomycetidae</taxon>
        <taxon>Agaricales</taxon>
        <taxon>Agaricineae</taxon>
        <taxon>Psathyrellaceae</taxon>
        <taxon>Candolleomyces</taxon>
    </lineage>
</organism>
<dbReference type="Proteomes" id="UP000290288">
    <property type="component" value="Unassembled WGS sequence"/>
</dbReference>
<proteinExistence type="predicted"/>
<evidence type="ECO:0000313" key="1">
    <source>
        <dbReference type="EMBL" id="RXW13133.1"/>
    </source>
</evidence>
<dbReference type="OrthoDB" id="10625946at2759"/>
<dbReference type="AlphaFoldDB" id="A0A4Q2D1R1"/>
<comment type="caution">
    <text evidence="1">The sequence shown here is derived from an EMBL/GenBank/DDBJ whole genome shotgun (WGS) entry which is preliminary data.</text>
</comment>